<dbReference type="GO" id="GO:0006281">
    <property type="term" value="P:DNA repair"/>
    <property type="evidence" value="ECO:0007669"/>
    <property type="project" value="UniProtKB-KW"/>
</dbReference>
<gene>
    <name evidence="9" type="primary">umuD</name>
    <name evidence="9" type="ORF">FHG12_02595</name>
</gene>
<dbReference type="AlphaFoldDB" id="A0A5B7ZVE5"/>
<dbReference type="NCBIfam" id="NF007621">
    <property type="entry name" value="PRK10276.1"/>
    <property type="match status" value="1"/>
</dbReference>
<dbReference type="PANTHER" id="PTHR33516:SF2">
    <property type="entry name" value="LEXA REPRESSOR-RELATED"/>
    <property type="match status" value="1"/>
</dbReference>
<dbReference type="GO" id="GO:0009432">
    <property type="term" value="P:SOS response"/>
    <property type="evidence" value="ECO:0007669"/>
    <property type="project" value="UniProtKB-KW"/>
</dbReference>
<dbReference type="RefSeq" id="WP_139514136.1">
    <property type="nucleotide sequence ID" value="NZ_CP040896.1"/>
</dbReference>
<dbReference type="PANTHER" id="PTHR33516">
    <property type="entry name" value="LEXA REPRESSOR"/>
    <property type="match status" value="1"/>
</dbReference>
<reference evidence="9 10" key="1">
    <citation type="submission" date="2019-06" db="EMBL/GenBank/DDBJ databases">
        <authorList>
            <person name="Srinivasan S."/>
        </authorList>
    </citation>
    <scope>NUCLEOTIDE SEQUENCE [LARGE SCALE GENOMIC DNA]</scope>
    <source>
        <strain evidence="9 10">17J68-5</strain>
    </source>
</reference>
<evidence type="ECO:0000313" key="9">
    <source>
        <dbReference type="EMBL" id="QDA59061.1"/>
    </source>
</evidence>
<dbReference type="CDD" id="cd06529">
    <property type="entry name" value="S24_LexA-like"/>
    <property type="match status" value="1"/>
</dbReference>
<keyword evidence="10" id="KW-1185">Reference proteome</keyword>
<evidence type="ECO:0000256" key="6">
    <source>
        <dbReference type="ARBA" id="ARBA00023236"/>
    </source>
</evidence>
<evidence type="ECO:0000256" key="3">
    <source>
        <dbReference type="ARBA" id="ARBA00022801"/>
    </source>
</evidence>
<dbReference type="EC" id="2.7.7.7" evidence="9"/>
<dbReference type="GO" id="GO:0003677">
    <property type="term" value="F:DNA binding"/>
    <property type="evidence" value="ECO:0007669"/>
    <property type="project" value="InterPro"/>
</dbReference>
<dbReference type="GO" id="GO:0006355">
    <property type="term" value="P:regulation of DNA-templated transcription"/>
    <property type="evidence" value="ECO:0007669"/>
    <property type="project" value="InterPro"/>
</dbReference>
<dbReference type="GO" id="GO:0003887">
    <property type="term" value="F:DNA-directed DNA polymerase activity"/>
    <property type="evidence" value="ECO:0007669"/>
    <property type="project" value="UniProtKB-EC"/>
</dbReference>
<keyword evidence="5" id="KW-0234">DNA repair</keyword>
<dbReference type="GO" id="GO:0016787">
    <property type="term" value="F:hydrolase activity"/>
    <property type="evidence" value="ECO:0007669"/>
    <property type="project" value="UniProtKB-KW"/>
</dbReference>
<keyword evidence="9" id="KW-0548">Nucleotidyltransferase</keyword>
<sequence>MSEVVYFELAEDALPLELPLMACPVPAGFPSPADGYSDQTLDLHRYLFERPASTFLAQVTGDSMLGAGINPDDFIVVNRAITPVDGHIVVAVVEGEHTVKRLRQENGRMWLEAANERYPALELPDDYRFEIWGVVTHVIHPFMKKKTPVAAWANQPRKWSPS</sequence>
<dbReference type="InterPro" id="IPR050077">
    <property type="entry name" value="LexA_repressor"/>
</dbReference>
<evidence type="ECO:0000256" key="7">
    <source>
        <dbReference type="RuleBase" id="RU003991"/>
    </source>
</evidence>
<dbReference type="InterPro" id="IPR039418">
    <property type="entry name" value="LexA-like"/>
</dbReference>
<keyword evidence="9" id="KW-0808">Transferase</keyword>
<dbReference type="InterPro" id="IPR015927">
    <property type="entry name" value="Peptidase_S24_S26A/B/C"/>
</dbReference>
<protein>
    <submittedName>
        <fullName evidence="9">Translesion error-prone DNA polymerase V autoproteolytic subunit</fullName>
        <ecNumber evidence="9">2.7.7.7</ecNumber>
    </submittedName>
</protein>
<evidence type="ECO:0000256" key="1">
    <source>
        <dbReference type="ARBA" id="ARBA00007484"/>
    </source>
</evidence>
<dbReference type="Pfam" id="PF00717">
    <property type="entry name" value="Peptidase_S24"/>
    <property type="match status" value="1"/>
</dbReference>
<feature type="domain" description="Peptidase S24/S26A/S26B/S26C" evidence="8">
    <location>
        <begin position="24"/>
        <end position="135"/>
    </location>
</feature>
<evidence type="ECO:0000313" key="10">
    <source>
        <dbReference type="Proteomes" id="UP000305398"/>
    </source>
</evidence>
<dbReference type="OrthoDB" id="9787787at2"/>
<evidence type="ECO:0000256" key="2">
    <source>
        <dbReference type="ARBA" id="ARBA00022763"/>
    </source>
</evidence>
<organism evidence="9 10">
    <name type="scientific">Hymenobacter jejuensis</name>
    <dbReference type="NCBI Taxonomy" id="2502781"/>
    <lineage>
        <taxon>Bacteria</taxon>
        <taxon>Pseudomonadati</taxon>
        <taxon>Bacteroidota</taxon>
        <taxon>Cytophagia</taxon>
        <taxon>Cytophagales</taxon>
        <taxon>Hymenobacteraceae</taxon>
        <taxon>Hymenobacter</taxon>
    </lineage>
</organism>
<keyword evidence="4 7" id="KW-0068">Autocatalytic cleavage</keyword>
<dbReference type="InterPro" id="IPR006197">
    <property type="entry name" value="Peptidase_S24_LexA"/>
</dbReference>
<comment type="similarity">
    <text evidence="1 7">Belongs to the peptidase S24 family.</text>
</comment>
<dbReference type="EMBL" id="CP040896">
    <property type="protein sequence ID" value="QDA59061.1"/>
    <property type="molecule type" value="Genomic_DNA"/>
</dbReference>
<keyword evidence="2" id="KW-0227">DNA damage</keyword>
<proteinExistence type="inferred from homology"/>
<evidence type="ECO:0000256" key="4">
    <source>
        <dbReference type="ARBA" id="ARBA00022813"/>
    </source>
</evidence>
<evidence type="ECO:0000256" key="5">
    <source>
        <dbReference type="ARBA" id="ARBA00023204"/>
    </source>
</evidence>
<dbReference type="PRINTS" id="PR00726">
    <property type="entry name" value="LEXASERPTASE"/>
</dbReference>
<accession>A0A5B7ZVE5</accession>
<dbReference type="SUPFAM" id="SSF51306">
    <property type="entry name" value="LexA/Signal peptidase"/>
    <property type="match status" value="1"/>
</dbReference>
<evidence type="ECO:0000259" key="8">
    <source>
        <dbReference type="Pfam" id="PF00717"/>
    </source>
</evidence>
<name>A0A5B7ZVE5_9BACT</name>
<dbReference type="Proteomes" id="UP000305398">
    <property type="component" value="Chromosome"/>
</dbReference>
<dbReference type="InterPro" id="IPR036286">
    <property type="entry name" value="LexA/Signal_pep-like_sf"/>
</dbReference>
<keyword evidence="6" id="KW-0742">SOS response</keyword>
<keyword evidence="3 7" id="KW-0378">Hydrolase</keyword>
<dbReference type="Gene3D" id="2.10.109.10">
    <property type="entry name" value="Umud Fragment, subunit A"/>
    <property type="match status" value="1"/>
</dbReference>
<dbReference type="KEGG" id="hyj:FHG12_02595"/>